<dbReference type="Proteomes" id="UP001174694">
    <property type="component" value="Unassembled WGS sequence"/>
</dbReference>
<keyword evidence="2" id="KW-0472">Membrane</keyword>
<gene>
    <name evidence="4" type="ORF">NKR23_g10067</name>
</gene>
<organism evidence="4 5">
    <name type="scientific">Pleurostoma richardsiae</name>
    <dbReference type="NCBI Taxonomy" id="41990"/>
    <lineage>
        <taxon>Eukaryota</taxon>
        <taxon>Fungi</taxon>
        <taxon>Dikarya</taxon>
        <taxon>Ascomycota</taxon>
        <taxon>Pezizomycotina</taxon>
        <taxon>Sordariomycetes</taxon>
        <taxon>Sordariomycetidae</taxon>
        <taxon>Calosphaeriales</taxon>
        <taxon>Pleurostomataceae</taxon>
        <taxon>Pleurostoma</taxon>
    </lineage>
</organism>
<evidence type="ECO:0000256" key="2">
    <source>
        <dbReference type="SAM" id="Phobius"/>
    </source>
</evidence>
<dbReference type="InterPro" id="IPR018392">
    <property type="entry name" value="LysM"/>
</dbReference>
<comment type="caution">
    <text evidence="4">The sequence shown here is derived from an EMBL/GenBank/DDBJ whole genome shotgun (WGS) entry which is preliminary data.</text>
</comment>
<feature type="region of interest" description="Disordered" evidence="1">
    <location>
        <begin position="1"/>
        <end position="22"/>
    </location>
</feature>
<accession>A0AA38R538</accession>
<evidence type="ECO:0000313" key="4">
    <source>
        <dbReference type="EMBL" id="KAJ9134631.1"/>
    </source>
</evidence>
<dbReference type="PROSITE" id="PS51782">
    <property type="entry name" value="LYSM"/>
    <property type="match status" value="1"/>
</dbReference>
<protein>
    <recommendedName>
        <fullName evidence="3">LysM domain-containing protein</fullName>
    </recommendedName>
</protein>
<dbReference type="InterPro" id="IPR036779">
    <property type="entry name" value="LysM_dom_sf"/>
</dbReference>
<reference evidence="4" key="1">
    <citation type="submission" date="2022-07" db="EMBL/GenBank/DDBJ databases">
        <title>Fungi with potential for degradation of polypropylene.</title>
        <authorList>
            <person name="Gostincar C."/>
        </authorList>
    </citation>
    <scope>NUCLEOTIDE SEQUENCE</scope>
    <source>
        <strain evidence="4">EXF-13308</strain>
    </source>
</reference>
<sequence length="186" mass="20668">MSRFSHHDTDDERLPEGLERVGYDADTQTYSYRDIDGSYWEGVPGSRYGQLTRVSAASASIGAGPPSPVESSPERAPPSSWTESPRASAPLQGRRPSWRQELMPLLNFFLLLGLFLLAVFWYMFRTTDAIEAGCSQGAVPHVIVKDDTCWDIADGHHIDWKALLRENNWLNCGSLPVGETICVPLS</sequence>
<name>A0AA38R538_9PEZI</name>
<evidence type="ECO:0000259" key="3">
    <source>
        <dbReference type="PROSITE" id="PS51782"/>
    </source>
</evidence>
<dbReference type="CDD" id="cd00118">
    <property type="entry name" value="LysM"/>
    <property type="match status" value="1"/>
</dbReference>
<dbReference type="SMART" id="SM00257">
    <property type="entry name" value="LysM"/>
    <property type="match status" value="1"/>
</dbReference>
<dbReference type="SUPFAM" id="SSF54106">
    <property type="entry name" value="LysM domain"/>
    <property type="match status" value="1"/>
</dbReference>
<keyword evidence="5" id="KW-1185">Reference proteome</keyword>
<dbReference type="EMBL" id="JANBVO010000042">
    <property type="protein sequence ID" value="KAJ9134631.1"/>
    <property type="molecule type" value="Genomic_DNA"/>
</dbReference>
<proteinExistence type="predicted"/>
<dbReference type="Pfam" id="PF01476">
    <property type="entry name" value="LysM"/>
    <property type="match status" value="1"/>
</dbReference>
<dbReference type="AlphaFoldDB" id="A0AA38R538"/>
<dbReference type="Gene3D" id="3.10.350.10">
    <property type="entry name" value="LysM domain"/>
    <property type="match status" value="1"/>
</dbReference>
<keyword evidence="2" id="KW-0812">Transmembrane</keyword>
<keyword evidence="2" id="KW-1133">Transmembrane helix</keyword>
<feature type="domain" description="LysM" evidence="3">
    <location>
        <begin position="139"/>
        <end position="183"/>
    </location>
</feature>
<feature type="transmembrane region" description="Helical" evidence="2">
    <location>
        <begin position="102"/>
        <end position="124"/>
    </location>
</feature>
<feature type="region of interest" description="Disordered" evidence="1">
    <location>
        <begin position="59"/>
        <end position="92"/>
    </location>
</feature>
<evidence type="ECO:0000313" key="5">
    <source>
        <dbReference type="Proteomes" id="UP001174694"/>
    </source>
</evidence>
<evidence type="ECO:0000256" key="1">
    <source>
        <dbReference type="SAM" id="MobiDB-lite"/>
    </source>
</evidence>